<dbReference type="InterPro" id="IPR052029">
    <property type="entry name" value="PpiD_chaperone"/>
</dbReference>
<keyword evidence="7" id="KW-0143">Chaperone</keyword>
<dbReference type="InterPro" id="IPR046357">
    <property type="entry name" value="PPIase_dom_sf"/>
</dbReference>
<dbReference type="SUPFAM" id="SSF109998">
    <property type="entry name" value="Triger factor/SurA peptide-binding domain-like"/>
    <property type="match status" value="1"/>
</dbReference>
<dbReference type="GO" id="GO:0005886">
    <property type="term" value="C:plasma membrane"/>
    <property type="evidence" value="ECO:0007669"/>
    <property type="project" value="UniProtKB-SubCell"/>
</dbReference>
<dbReference type="GO" id="GO:0003755">
    <property type="term" value="F:peptidyl-prolyl cis-trans isomerase activity"/>
    <property type="evidence" value="ECO:0007669"/>
    <property type="project" value="UniProtKB-KW"/>
</dbReference>
<keyword evidence="4" id="KW-0812">Transmembrane</keyword>
<evidence type="ECO:0000256" key="6">
    <source>
        <dbReference type="ARBA" id="ARBA00023136"/>
    </source>
</evidence>
<reference evidence="14" key="1">
    <citation type="submission" date="2016-10" db="EMBL/GenBank/DDBJ databases">
        <authorList>
            <person name="Varghese N."/>
            <person name="Submissions S."/>
        </authorList>
    </citation>
    <scope>NUCLEOTIDE SEQUENCE [LARGE SCALE GENOMIC DNA]</scope>
    <source>
        <strain evidence="14">ANC 5109</strain>
    </source>
</reference>
<name>A0A1H3GXK2_9GAMM</name>
<evidence type="ECO:0000259" key="12">
    <source>
        <dbReference type="PROSITE" id="PS50198"/>
    </source>
</evidence>
<dbReference type="AlphaFoldDB" id="A0A1H3GXK2"/>
<dbReference type="Proteomes" id="UP000199035">
    <property type="component" value="Unassembled WGS sequence"/>
</dbReference>
<dbReference type="RefSeq" id="WP_092687749.1">
    <property type="nucleotide sequence ID" value="NZ_FNPK01000003.1"/>
</dbReference>
<evidence type="ECO:0000313" key="14">
    <source>
        <dbReference type="Proteomes" id="UP000199035"/>
    </source>
</evidence>
<keyword evidence="14" id="KW-1185">Reference proteome</keyword>
<keyword evidence="11 13" id="KW-0413">Isomerase</keyword>
<feature type="domain" description="PpiC" evidence="12">
    <location>
        <begin position="269"/>
        <end position="362"/>
    </location>
</feature>
<dbReference type="Gene3D" id="3.10.50.40">
    <property type="match status" value="1"/>
</dbReference>
<gene>
    <name evidence="13" type="ORF">SAMN05421643_10382</name>
</gene>
<keyword evidence="6" id="KW-0472">Membrane</keyword>
<dbReference type="EMBL" id="FNPK01000003">
    <property type="protein sequence ID" value="SDY07234.1"/>
    <property type="molecule type" value="Genomic_DNA"/>
</dbReference>
<dbReference type="Gene3D" id="1.10.4030.10">
    <property type="entry name" value="Porin chaperone SurA, peptide-binding domain"/>
    <property type="match status" value="1"/>
</dbReference>
<dbReference type="InterPro" id="IPR000297">
    <property type="entry name" value="PPIase_PpiC"/>
</dbReference>
<dbReference type="InterPro" id="IPR027304">
    <property type="entry name" value="Trigger_fact/SurA_dom_sf"/>
</dbReference>
<keyword evidence="3" id="KW-0997">Cell inner membrane</keyword>
<evidence type="ECO:0000256" key="5">
    <source>
        <dbReference type="ARBA" id="ARBA00022989"/>
    </source>
</evidence>
<evidence type="ECO:0000256" key="1">
    <source>
        <dbReference type="ARBA" id="ARBA00004382"/>
    </source>
</evidence>
<protein>
    <recommendedName>
        <fullName evidence="9">Periplasmic chaperone PpiD</fullName>
    </recommendedName>
    <alternativeName>
        <fullName evidence="10">Periplasmic folding chaperone</fullName>
    </alternativeName>
</protein>
<evidence type="ECO:0000256" key="2">
    <source>
        <dbReference type="ARBA" id="ARBA00022475"/>
    </source>
</evidence>
<accession>A0A1H3GXK2</accession>
<dbReference type="Pfam" id="PF00639">
    <property type="entry name" value="Rotamase"/>
    <property type="match status" value="1"/>
</dbReference>
<dbReference type="SUPFAM" id="SSF54534">
    <property type="entry name" value="FKBP-like"/>
    <property type="match status" value="1"/>
</dbReference>
<evidence type="ECO:0000256" key="11">
    <source>
        <dbReference type="PROSITE-ProRule" id="PRU00278"/>
    </source>
</evidence>
<dbReference type="Pfam" id="PF13624">
    <property type="entry name" value="SurA_N_3"/>
    <property type="match status" value="1"/>
</dbReference>
<keyword evidence="5" id="KW-1133">Transmembrane helix</keyword>
<keyword evidence="2" id="KW-1003">Cell membrane</keyword>
<sequence>MESFRKVIKGWLGKVLLILFLTPLALVGIEGYFSGGKSEDSAKLVNGQEISKKELEALTKTFKEQYLAYAKGDETLLNQSYIQNKAMDSLVARTLLLQQAEKLGISLSDAQIEQMVAQQPSFQENGKFSETLYSNYLRSVGMTSQALIVNLRQDHALKMLTSTFMDYALVSKLDIQQIANLQTEQRTLHLASIKLDEYKKNIKVTPQEIATYYDKHKDSFKQVASVDVDYVVLTPANVAPANTQVTDAELQQAYATFVDAQKKNIKPVVKHILIAADTRSDAEAKKLANEVAAKIKAGMTFAQAAAQYSDDTESKAKGGVVEAYEKGVFGDAFDQAVAALKSAQVSAPIKTQYGYHLIETQAAMVKLPSFEAEKPRLMAELQKNKSANVFADTVNSLNELVVGSDALDVVAQEVKGVTVQSVKGMTLSTQHAVLSDANVKVKLFNDDVKNGDRNASSSIQLGNGDTVWVKVRNYHAAGVQSLAEATPRIKAKLIEQKATDAAQAKIQASLNSFKSQPAATVVAQSKIAFESAGVFTRSQGLKREVERAAFSVPAPKAGMWSVATASLPNELVVVAVSDVNKTTSSALTDEQLNELSKLYQQLRGQQELDDYTQYLKSKAKIK</sequence>
<dbReference type="PANTHER" id="PTHR47529:SF1">
    <property type="entry name" value="PERIPLASMIC CHAPERONE PPID"/>
    <property type="match status" value="1"/>
</dbReference>
<comment type="similarity">
    <text evidence="8">Belongs to the PpiD chaperone family.</text>
</comment>
<dbReference type="PROSITE" id="PS50198">
    <property type="entry name" value="PPIC_PPIASE_2"/>
    <property type="match status" value="1"/>
</dbReference>
<comment type="subcellular location">
    <subcellularLocation>
        <location evidence="1">Cell inner membrane</location>
        <topology evidence="1">Single-pass type II membrane protein</topology>
        <orientation evidence="1">Periplasmic side</orientation>
    </subcellularLocation>
</comment>
<evidence type="ECO:0000256" key="9">
    <source>
        <dbReference type="ARBA" id="ARBA00040743"/>
    </source>
</evidence>
<evidence type="ECO:0000256" key="7">
    <source>
        <dbReference type="ARBA" id="ARBA00023186"/>
    </source>
</evidence>
<keyword evidence="11" id="KW-0697">Rotamase</keyword>
<proteinExistence type="inferred from homology"/>
<evidence type="ECO:0000256" key="4">
    <source>
        <dbReference type="ARBA" id="ARBA00022692"/>
    </source>
</evidence>
<dbReference type="PANTHER" id="PTHR47529">
    <property type="entry name" value="PEPTIDYL-PROLYL CIS-TRANS ISOMERASE D"/>
    <property type="match status" value="1"/>
</dbReference>
<evidence type="ECO:0000256" key="3">
    <source>
        <dbReference type="ARBA" id="ARBA00022519"/>
    </source>
</evidence>
<organism evidence="13 14">
    <name type="scientific">Acinetobacter kyonggiensis</name>
    <dbReference type="NCBI Taxonomy" id="595670"/>
    <lineage>
        <taxon>Bacteria</taxon>
        <taxon>Pseudomonadati</taxon>
        <taxon>Pseudomonadota</taxon>
        <taxon>Gammaproteobacteria</taxon>
        <taxon>Moraxellales</taxon>
        <taxon>Moraxellaceae</taxon>
        <taxon>Acinetobacter</taxon>
    </lineage>
</organism>
<evidence type="ECO:0000256" key="10">
    <source>
        <dbReference type="ARBA" id="ARBA00042775"/>
    </source>
</evidence>
<evidence type="ECO:0000256" key="8">
    <source>
        <dbReference type="ARBA" id="ARBA00038408"/>
    </source>
</evidence>
<dbReference type="STRING" id="595670.SAMN05421643_10382"/>
<evidence type="ECO:0000313" key="13">
    <source>
        <dbReference type="EMBL" id="SDY07234.1"/>
    </source>
</evidence>